<dbReference type="AlphaFoldDB" id="A0A9W4X2U1"/>
<evidence type="ECO:0000313" key="2">
    <source>
        <dbReference type="Proteomes" id="UP001152749"/>
    </source>
</evidence>
<sequence>MRMVMLDLLHGYLSDEVMPNSLLLLTPFPELVYDTFKFDLECARRVSKSKDQIRFLQVVGDAALSFPHAVRLFEAVLGIDIDELLAPKLYVLMRRVMTDEGLFAYTAKNFCNHERPFMVNKQKKNCTP</sequence>
<accession>A0A9W4X2U1</accession>
<dbReference type="KEGG" id="fcs:TRV642_1670"/>
<reference evidence="1" key="1">
    <citation type="submission" date="2022-09" db="EMBL/GenBank/DDBJ databases">
        <authorList>
            <person name="Duchaud E."/>
        </authorList>
    </citation>
    <scope>NUCLEOTIDE SEQUENCE</scope>
    <source>
        <strain evidence="1">TRV642</strain>
    </source>
</reference>
<dbReference type="Proteomes" id="UP001152749">
    <property type="component" value="Chromosome"/>
</dbReference>
<name>A0A9W4X2U1_9FLAO</name>
<organism evidence="1 2">
    <name type="scientific">Flavobacterium collinsii</name>
    <dbReference type="NCBI Taxonomy" id="1114861"/>
    <lineage>
        <taxon>Bacteria</taxon>
        <taxon>Pseudomonadati</taxon>
        <taxon>Bacteroidota</taxon>
        <taxon>Flavobacteriia</taxon>
        <taxon>Flavobacteriales</taxon>
        <taxon>Flavobacteriaceae</taxon>
        <taxon>Flavobacterium</taxon>
    </lineage>
</organism>
<gene>
    <name evidence="1" type="ORF">TRV642_1670</name>
</gene>
<protein>
    <submittedName>
        <fullName evidence="1">Uncharacterized protein</fullName>
    </submittedName>
</protein>
<proteinExistence type="predicted"/>
<evidence type="ECO:0000313" key="1">
    <source>
        <dbReference type="EMBL" id="CAI2766617.1"/>
    </source>
</evidence>
<dbReference type="SUPFAM" id="SSF48317">
    <property type="entry name" value="Acid phosphatase/Vanadium-dependent haloperoxidase"/>
    <property type="match status" value="1"/>
</dbReference>
<dbReference type="Gene3D" id="1.20.144.10">
    <property type="entry name" value="Phosphatidic acid phosphatase type 2/haloperoxidase"/>
    <property type="match status" value="1"/>
</dbReference>
<dbReference type="InterPro" id="IPR036938">
    <property type="entry name" value="PAP2/HPO_sf"/>
</dbReference>
<dbReference type="EMBL" id="OX336425">
    <property type="protein sequence ID" value="CAI2766617.1"/>
    <property type="molecule type" value="Genomic_DNA"/>
</dbReference>